<feature type="transmembrane region" description="Helical" evidence="1">
    <location>
        <begin position="452"/>
        <end position="472"/>
    </location>
</feature>
<keyword evidence="1" id="KW-0812">Transmembrane</keyword>
<dbReference type="PANTHER" id="PTHR11161">
    <property type="entry name" value="O-ACYLTRANSFERASE"/>
    <property type="match status" value="1"/>
</dbReference>
<evidence type="ECO:0000259" key="2">
    <source>
        <dbReference type="SMART" id="SM00703"/>
    </source>
</evidence>
<name>A0A9D4P3Z2_DERFA</name>
<evidence type="ECO:0000256" key="1">
    <source>
        <dbReference type="SAM" id="Phobius"/>
    </source>
</evidence>
<organism evidence="3">
    <name type="scientific">Dermatophagoides farinae</name>
    <name type="common">American house dust mite</name>
    <dbReference type="NCBI Taxonomy" id="6954"/>
    <lineage>
        <taxon>Eukaryota</taxon>
        <taxon>Metazoa</taxon>
        <taxon>Ecdysozoa</taxon>
        <taxon>Arthropoda</taxon>
        <taxon>Chelicerata</taxon>
        <taxon>Arachnida</taxon>
        <taxon>Acari</taxon>
        <taxon>Acariformes</taxon>
        <taxon>Sarcoptiformes</taxon>
        <taxon>Astigmata</taxon>
        <taxon>Psoroptidia</taxon>
        <taxon>Analgoidea</taxon>
        <taxon>Pyroglyphidae</taxon>
        <taxon>Dermatophagoidinae</taxon>
        <taxon>Dermatophagoides</taxon>
    </lineage>
</organism>
<dbReference type="GO" id="GO:0016746">
    <property type="term" value="F:acyltransferase activity"/>
    <property type="evidence" value="ECO:0007669"/>
    <property type="project" value="UniProtKB-KW"/>
</dbReference>
<keyword evidence="1" id="KW-0472">Membrane</keyword>
<feature type="transmembrane region" description="Helical" evidence="1">
    <location>
        <begin position="601"/>
        <end position="619"/>
    </location>
</feature>
<sequence>MKVKKFAVINSAIIEKFLWHYHHYHHPENEFFDHDDKIKSPCPLWLTIMVITVKPLHGLASIFIKLQYELSQPCNDALIHWFNSLRDQHLWAFRMLDSNGLIPHLGILSGPISNFGAYDQCLAIKSGEIRGQYYENDDLFMKHSSSNDTIWMEIQRNRRLLPAARWYLSVCLPSQCTRKDVQYLIDDQKLLAEVKNCHHLDDGNLPKNNVIFLTIFIIILIIILFTIIDRRYVNRSNNVGENKSINQINQPPSKDRIESIIDSVRLVNIILIIYWHTYMFTWKSSIRLSMELFQTFLQLSPIQLMIIGWPLMESMLFLEALRLSYQMFRSSKQSDKKNFQNIFQHFFYHFIQRWFNIVILLFWMFTFIPILSNGPQSFRSVEALNECRNEWWKILLFASNFSDHQNSCLSHIWIIAVEFQLFIIILPFIYIIKRMKMSRKTDFMEDLFAMNISPLFHLCSYILGLLFGYWISIKSNQNNNNKWPNLTRRSKAMMVAIILAISIVIGWFLLFHQSSHWSPMISSIILGSYRFIWSMWLIILFIFICDFNAILEYCSEKSNLIHMISPLAFQSYLIHYLVIIVRDSQRRQPIVFGHMKMFEEFLLNLFISLLLACSIRYFVSEPSCRIIRYCWKTMAKVNSEKKSKWPSKLSIKSSSRSSSYQEMANIVDNNTNDNHHHTANNSNETIIDPASISTSVELTALLSSSSSSSNSNGKNMSQN</sequence>
<dbReference type="Proteomes" id="UP000828236">
    <property type="component" value="Unassembled WGS sequence"/>
</dbReference>
<gene>
    <name evidence="3" type="ORF">HUG17_9843</name>
</gene>
<keyword evidence="3" id="KW-0012">Acyltransferase</keyword>
<dbReference type="PANTHER" id="PTHR11161:SF0">
    <property type="entry name" value="O-ACYLTRANSFERASE LIKE PROTEIN"/>
    <property type="match status" value="1"/>
</dbReference>
<dbReference type="EMBL" id="SDOV01000003">
    <property type="protein sequence ID" value="KAH7643152.1"/>
    <property type="molecule type" value="Genomic_DNA"/>
</dbReference>
<feature type="domain" description="Nose resistant-to-fluoxetine protein N-terminal" evidence="2">
    <location>
        <begin position="71"/>
        <end position="198"/>
    </location>
</feature>
<dbReference type="Pfam" id="PF20146">
    <property type="entry name" value="NRF"/>
    <property type="match status" value="1"/>
</dbReference>
<dbReference type="InterPro" id="IPR052728">
    <property type="entry name" value="O2_lipid_transport_reg"/>
</dbReference>
<feature type="transmembrane region" description="Helical" evidence="1">
    <location>
        <begin position="210"/>
        <end position="228"/>
    </location>
</feature>
<dbReference type="InterPro" id="IPR006621">
    <property type="entry name" value="Nose-resist-to-fluoxetine_N"/>
</dbReference>
<reference evidence="3" key="1">
    <citation type="submission" date="2020-06" db="EMBL/GenBank/DDBJ databases">
        <authorList>
            <person name="Ji K."/>
            <person name="Li J."/>
        </authorList>
    </citation>
    <scope>NUCLEOTIDE SEQUENCE</scope>
    <source>
        <strain evidence="3">JKM2019</strain>
        <tissue evidence="3">Whole body</tissue>
    </source>
</reference>
<dbReference type="AlphaFoldDB" id="A0A9D4P3Z2"/>
<keyword evidence="3" id="KW-0808">Transferase</keyword>
<keyword evidence="1" id="KW-1133">Transmembrane helix</keyword>
<feature type="transmembrane region" description="Helical" evidence="1">
    <location>
        <begin position="563"/>
        <end position="581"/>
    </location>
</feature>
<dbReference type="SMART" id="SM00703">
    <property type="entry name" value="NRF"/>
    <property type="match status" value="1"/>
</dbReference>
<reference evidence="3" key="2">
    <citation type="journal article" date="2021" name="World Allergy Organ. J.">
        <title>Chromosome-level assembly of Dermatophagoides farinae genome and transcriptome reveals two novel allergens Der f 37 and Der f 39.</title>
        <authorList>
            <person name="Chen J."/>
            <person name="Cai Z."/>
            <person name="Fan D."/>
            <person name="Hu J."/>
            <person name="Hou Y."/>
            <person name="He Y."/>
            <person name="Zhang Z."/>
            <person name="Zhao Z."/>
            <person name="Gao P."/>
            <person name="Hu W."/>
            <person name="Sun J."/>
            <person name="Li J."/>
            <person name="Ji K."/>
        </authorList>
    </citation>
    <scope>NUCLEOTIDE SEQUENCE</scope>
    <source>
        <strain evidence="3">JKM2019</strain>
    </source>
</reference>
<feature type="transmembrane region" description="Helical" evidence="1">
    <location>
        <begin position="346"/>
        <end position="371"/>
    </location>
</feature>
<accession>A0A9D4P3Z2</accession>
<evidence type="ECO:0000313" key="3">
    <source>
        <dbReference type="EMBL" id="KAH7643152.1"/>
    </source>
</evidence>
<feature type="transmembrane region" description="Helical" evidence="1">
    <location>
        <begin position="412"/>
        <end position="432"/>
    </location>
</feature>
<feature type="transmembrane region" description="Helical" evidence="1">
    <location>
        <begin position="264"/>
        <end position="282"/>
    </location>
</feature>
<feature type="transmembrane region" description="Helical" evidence="1">
    <location>
        <begin position="531"/>
        <end position="551"/>
    </location>
</feature>
<feature type="transmembrane region" description="Helical" evidence="1">
    <location>
        <begin position="302"/>
        <end position="325"/>
    </location>
</feature>
<protein>
    <submittedName>
        <fullName evidence="3">Acyltransferase-like protein 1</fullName>
    </submittedName>
</protein>
<proteinExistence type="predicted"/>
<feature type="transmembrane region" description="Helical" evidence="1">
    <location>
        <begin position="492"/>
        <end position="511"/>
    </location>
</feature>
<comment type="caution">
    <text evidence="3">The sequence shown here is derived from an EMBL/GenBank/DDBJ whole genome shotgun (WGS) entry which is preliminary data.</text>
</comment>